<evidence type="ECO:0000256" key="2">
    <source>
        <dbReference type="ARBA" id="ARBA00023098"/>
    </source>
</evidence>
<dbReference type="InterPro" id="IPR042099">
    <property type="entry name" value="ANL_N_sf"/>
</dbReference>
<accession>A0A6F9D6D1</accession>
<dbReference type="PANTHER" id="PTHR43201">
    <property type="entry name" value="ACYL-COA SYNTHETASE"/>
    <property type="match status" value="1"/>
</dbReference>
<dbReference type="Pfam" id="PF13193">
    <property type="entry name" value="AMP-binding_C"/>
    <property type="match status" value="1"/>
</dbReference>
<reference evidence="5" key="1">
    <citation type="submission" date="2020-04" db="EMBL/GenBank/DDBJ databases">
        <authorList>
            <person name="Neveu A P."/>
        </authorList>
    </citation>
    <scope>NUCLEOTIDE SEQUENCE</scope>
    <source>
        <tissue evidence="5">Whole embryo</tissue>
    </source>
</reference>
<dbReference type="Gene3D" id="3.40.50.12780">
    <property type="entry name" value="N-terminal domain of ligase-like"/>
    <property type="match status" value="1"/>
</dbReference>
<dbReference type="GO" id="GO:0006631">
    <property type="term" value="P:fatty acid metabolic process"/>
    <property type="evidence" value="ECO:0007669"/>
    <property type="project" value="TreeGrafter"/>
</dbReference>
<gene>
    <name evidence="5" type="primary">Acsf3</name>
</gene>
<evidence type="ECO:0000259" key="4">
    <source>
        <dbReference type="Pfam" id="PF13193"/>
    </source>
</evidence>
<name>A0A6F9D6D1_9ASCI</name>
<dbReference type="AlphaFoldDB" id="A0A6F9D6D1"/>
<feature type="domain" description="AMP-dependent synthetase/ligase" evidence="3">
    <location>
        <begin position="39"/>
        <end position="417"/>
    </location>
</feature>
<dbReference type="Pfam" id="PF00501">
    <property type="entry name" value="AMP-binding"/>
    <property type="match status" value="1"/>
</dbReference>
<dbReference type="EMBL" id="LR782676">
    <property type="protein sequence ID" value="CAB3219795.1"/>
    <property type="molecule type" value="mRNA"/>
</dbReference>
<dbReference type="CDD" id="cd05941">
    <property type="entry name" value="MCS"/>
    <property type="match status" value="1"/>
</dbReference>
<dbReference type="Gene3D" id="3.30.300.30">
    <property type="match status" value="1"/>
</dbReference>
<evidence type="ECO:0000313" key="5">
    <source>
        <dbReference type="EMBL" id="CAB3219795.1"/>
    </source>
</evidence>
<dbReference type="InterPro" id="IPR025110">
    <property type="entry name" value="AMP-bd_C"/>
</dbReference>
<organism evidence="5">
    <name type="scientific">Phallusia mammillata</name>
    <dbReference type="NCBI Taxonomy" id="59560"/>
    <lineage>
        <taxon>Eukaryota</taxon>
        <taxon>Metazoa</taxon>
        <taxon>Chordata</taxon>
        <taxon>Tunicata</taxon>
        <taxon>Ascidiacea</taxon>
        <taxon>Phlebobranchia</taxon>
        <taxon>Ascidiidae</taxon>
        <taxon>Phallusia</taxon>
    </lineage>
</organism>
<feature type="domain" description="AMP-binding enzyme C-terminal" evidence="4">
    <location>
        <begin position="469"/>
        <end position="541"/>
    </location>
</feature>
<dbReference type="PROSITE" id="PS00455">
    <property type="entry name" value="AMP_BINDING"/>
    <property type="match status" value="1"/>
</dbReference>
<dbReference type="SUPFAM" id="SSF56801">
    <property type="entry name" value="Acetyl-CoA synthetase-like"/>
    <property type="match status" value="1"/>
</dbReference>
<keyword evidence="2" id="KW-0443">Lipid metabolism</keyword>
<dbReference type="PANTHER" id="PTHR43201:SF8">
    <property type="entry name" value="ACYL-COA SYNTHETASE FAMILY MEMBER 3"/>
    <property type="match status" value="1"/>
</dbReference>
<dbReference type="InterPro" id="IPR045851">
    <property type="entry name" value="AMP-bd_C_sf"/>
</dbReference>
<sequence>MFFAKSVVKRLLLIKLRRNFGQSASNYSVESVLPFLRNEYGQKLAIKDSLRSFTYSELLYRSRVLKDQLVAANNGQNLLGKRIAILTPNNASFTVSQWSAWMCGAAIVPLCPQHPKPELSYVMQDSQASVIVSSDEHQQVAEELSSKLNIVHVSLDNLMNSSVSNPMDNFSNLFPDNLLDLPASIMYTSGTTGRPKGVLFTHRRKQAQVNKVSTAWELTSTDILLHILPLHHMHGMVVALLCPLCAGGTVKMLPKFDPASVWKDLLDDSCDLPSNVFMAVPTIYAKLIDYFDEQNFSIEETREKCKRFRLMVSGSAALPTPLLHKWKEITGHVLLERYGTTEFGMGLTNPLYGPKIPGSVGLPFPGVEAKLVQTDSDGTKTRTIVEATESNFTVHEKAEELEGELLVKSDSMFEGYWNKPNETEDSFTEAGWFKTGDTAKFQDGAFFIKGRTSVDIIKSGGYKISALDIERTLLEHPAISEVAVLGIDDETWGQRIVAVVKLSDKTQEQELKDWCKEHLPKYQIPKEFKVVNEIPRNVMGKVNKKQLIMSLFPK</sequence>
<dbReference type="InterPro" id="IPR000873">
    <property type="entry name" value="AMP-dep_synth/lig_dom"/>
</dbReference>
<evidence type="ECO:0000256" key="1">
    <source>
        <dbReference type="ARBA" id="ARBA00006432"/>
    </source>
</evidence>
<dbReference type="InterPro" id="IPR020845">
    <property type="entry name" value="AMP-binding_CS"/>
</dbReference>
<proteinExistence type="evidence at transcript level"/>
<evidence type="ECO:0000259" key="3">
    <source>
        <dbReference type="Pfam" id="PF00501"/>
    </source>
</evidence>
<dbReference type="GO" id="GO:0031956">
    <property type="term" value="F:medium-chain fatty acid-CoA ligase activity"/>
    <property type="evidence" value="ECO:0007669"/>
    <property type="project" value="TreeGrafter"/>
</dbReference>
<protein>
    <submittedName>
        <fullName evidence="5">Acyl-CoA synthetase family member 3, mitochondrial</fullName>
    </submittedName>
</protein>
<comment type="similarity">
    <text evidence="1">Belongs to the ATP-dependent AMP-binding enzyme family.</text>
</comment>